<comment type="caution">
    <text evidence="6">The sequence shown here is derived from an EMBL/GenBank/DDBJ whole genome shotgun (WGS) entry which is preliminary data.</text>
</comment>
<dbReference type="GO" id="GO:0046872">
    <property type="term" value="F:metal ion binding"/>
    <property type="evidence" value="ECO:0007669"/>
    <property type="project" value="InterPro"/>
</dbReference>
<evidence type="ECO:0000256" key="1">
    <source>
        <dbReference type="ARBA" id="ARBA00007358"/>
    </source>
</evidence>
<dbReference type="Gene3D" id="1.20.1090.10">
    <property type="entry name" value="Dehydroquinate synthase-like - alpha domain"/>
    <property type="match status" value="1"/>
</dbReference>
<dbReference type="PANTHER" id="PTHR11496:SF102">
    <property type="entry name" value="ALCOHOL DEHYDROGENASE 4"/>
    <property type="match status" value="1"/>
</dbReference>
<sequence length="400" mass="43562">MNTYATFQTPQKVLYGPDSFQQVGKEAAAKGKKALIITDPIMAKLGYVEQCRQLLAAEGLESIVYQGVASEPTDAYVVEALDLLRDEACDVVLSLGGGSCIDTAKAIVVLERSGGYIGDYLGGKKACLPPGIAHIAIPTTAGTGSEATDVTVITNTQTHVKMMIKHPAFMPAVAIVDPALTRSAPPHVIAATGIDALCHAIEAYLSKKAHPMTKMLAYSAVTHIVHSLQRSYEDPHDLDAKERMCIGSLQAGMAFSNASVTLVHGMSRPIGALFHVPHGISNAMLLPAVLEFTQPSCIEELAELMPLFVREQDAEPVTLKERADYTIRQVKELCRNLQIPNLRSWGIPEQEFHTMLEKMARDAWDSGSPSNNPRVPTIGEIMDLYRICYDYSYSCDRMTQ</sequence>
<organism evidence="6 7">
    <name type="scientific">Brevibacillus panacihumi</name>
    <dbReference type="NCBI Taxonomy" id="497735"/>
    <lineage>
        <taxon>Bacteria</taxon>
        <taxon>Bacillati</taxon>
        <taxon>Bacillota</taxon>
        <taxon>Bacilli</taxon>
        <taxon>Bacillales</taxon>
        <taxon>Paenibacillaceae</taxon>
        <taxon>Brevibacillus</taxon>
    </lineage>
</organism>
<keyword evidence="3" id="KW-0520">NAD</keyword>
<dbReference type="GO" id="GO:0004022">
    <property type="term" value="F:alcohol dehydrogenase (NAD+) activity"/>
    <property type="evidence" value="ECO:0007669"/>
    <property type="project" value="TreeGrafter"/>
</dbReference>
<keyword evidence="2" id="KW-0560">Oxidoreductase</keyword>
<dbReference type="Pfam" id="PF00465">
    <property type="entry name" value="Fe-ADH"/>
    <property type="match status" value="1"/>
</dbReference>
<dbReference type="SUPFAM" id="SSF56796">
    <property type="entry name" value="Dehydroquinate synthase-like"/>
    <property type="match status" value="1"/>
</dbReference>
<reference evidence="6 7" key="1">
    <citation type="submission" date="2018-10" db="EMBL/GenBank/DDBJ databases">
        <title>Phylogenomics of Brevibacillus.</title>
        <authorList>
            <person name="Dunlap C."/>
        </authorList>
    </citation>
    <scope>NUCLEOTIDE SEQUENCE [LARGE SCALE GENOMIC DNA]</scope>
    <source>
        <strain evidence="6 7">JCM 15085</strain>
    </source>
</reference>
<dbReference type="InterPro" id="IPR018211">
    <property type="entry name" value="ADH_Fe_CS"/>
</dbReference>
<evidence type="ECO:0000259" key="4">
    <source>
        <dbReference type="Pfam" id="PF00465"/>
    </source>
</evidence>
<protein>
    <submittedName>
        <fullName evidence="6">Iron-containing alcohol dehydrogenase</fullName>
    </submittedName>
</protein>
<evidence type="ECO:0000313" key="7">
    <source>
        <dbReference type="Proteomes" id="UP000281915"/>
    </source>
</evidence>
<dbReference type="Gene3D" id="3.40.50.1970">
    <property type="match status" value="1"/>
</dbReference>
<evidence type="ECO:0000259" key="5">
    <source>
        <dbReference type="Pfam" id="PF25137"/>
    </source>
</evidence>
<dbReference type="EMBL" id="RHHT01000039">
    <property type="protein sequence ID" value="RNB76242.1"/>
    <property type="molecule type" value="Genomic_DNA"/>
</dbReference>
<dbReference type="Proteomes" id="UP000281915">
    <property type="component" value="Unassembled WGS sequence"/>
</dbReference>
<gene>
    <name evidence="6" type="ORF">EDM58_17875</name>
</gene>
<dbReference type="InterPro" id="IPR056798">
    <property type="entry name" value="ADH_Fe_C"/>
</dbReference>
<dbReference type="Pfam" id="PF25137">
    <property type="entry name" value="ADH_Fe_C"/>
    <property type="match status" value="1"/>
</dbReference>
<dbReference type="CDD" id="cd08194">
    <property type="entry name" value="Fe-ADH-like"/>
    <property type="match status" value="1"/>
</dbReference>
<comment type="similarity">
    <text evidence="1">Belongs to the iron-containing alcohol dehydrogenase family.</text>
</comment>
<dbReference type="PANTHER" id="PTHR11496">
    <property type="entry name" value="ALCOHOL DEHYDROGENASE"/>
    <property type="match status" value="1"/>
</dbReference>
<dbReference type="InterPro" id="IPR001670">
    <property type="entry name" value="ADH_Fe/GldA"/>
</dbReference>
<evidence type="ECO:0000256" key="3">
    <source>
        <dbReference type="ARBA" id="ARBA00023027"/>
    </source>
</evidence>
<evidence type="ECO:0000256" key="2">
    <source>
        <dbReference type="ARBA" id="ARBA00023002"/>
    </source>
</evidence>
<dbReference type="RefSeq" id="WP_122914534.1">
    <property type="nucleotide sequence ID" value="NZ_RHHT01000039.1"/>
</dbReference>
<dbReference type="PROSITE" id="PS00913">
    <property type="entry name" value="ADH_IRON_1"/>
    <property type="match status" value="1"/>
</dbReference>
<dbReference type="AlphaFoldDB" id="A0A3M8CKF4"/>
<dbReference type="FunFam" id="3.40.50.1970:FF:000003">
    <property type="entry name" value="Alcohol dehydrogenase, iron-containing"/>
    <property type="match status" value="1"/>
</dbReference>
<dbReference type="InterPro" id="IPR039697">
    <property type="entry name" value="Alcohol_dehydrogenase_Fe"/>
</dbReference>
<feature type="domain" description="Fe-containing alcohol dehydrogenase-like C-terminal" evidence="5">
    <location>
        <begin position="190"/>
        <end position="386"/>
    </location>
</feature>
<accession>A0A3M8CKF4</accession>
<dbReference type="FunFam" id="1.20.1090.10:FF:000001">
    <property type="entry name" value="Aldehyde-alcohol dehydrogenase"/>
    <property type="match status" value="1"/>
</dbReference>
<evidence type="ECO:0000313" key="6">
    <source>
        <dbReference type="EMBL" id="RNB76242.1"/>
    </source>
</evidence>
<proteinExistence type="inferred from homology"/>
<feature type="domain" description="Alcohol dehydrogenase iron-type/glycerol dehydrogenase GldA" evidence="4">
    <location>
        <begin position="10"/>
        <end position="178"/>
    </location>
</feature>
<name>A0A3M8CKF4_9BACL</name>